<evidence type="ECO:0000313" key="2">
    <source>
        <dbReference type="Proteomes" id="UP000295075"/>
    </source>
</evidence>
<name>A0A4R4PY48_9ACTN</name>
<sequence length="137" mass="15249">MRRGWLWVLKNTLNRWTIRLARSGTGPFSLLRHVGRKSGATYETPLIVAAAQDGFIAELTYGENVNWYRNIVAAGGGDLVVDGVEHRVIAIEPYPSDAGRRAFGFPARLVLILLRRKHYRLLRTADHDQPSGPALSG</sequence>
<evidence type="ECO:0000313" key="1">
    <source>
        <dbReference type="EMBL" id="TDC27501.1"/>
    </source>
</evidence>
<dbReference type="OrthoDB" id="3778270at2"/>
<protein>
    <submittedName>
        <fullName evidence="1">DUF385 domain-containing protein</fullName>
    </submittedName>
</protein>
<dbReference type="Gene3D" id="2.30.110.10">
    <property type="entry name" value="Electron Transport, Fmn-binding Protein, Chain A"/>
    <property type="match status" value="1"/>
</dbReference>
<proteinExistence type="predicted"/>
<gene>
    <name evidence="1" type="ORF">E1261_20510</name>
</gene>
<dbReference type="InterPro" id="IPR004378">
    <property type="entry name" value="F420H2_quin_Rdtase"/>
</dbReference>
<organism evidence="1 2">
    <name type="scientific">Kribbella albertanoniae</name>
    <dbReference type="NCBI Taxonomy" id="1266829"/>
    <lineage>
        <taxon>Bacteria</taxon>
        <taxon>Bacillati</taxon>
        <taxon>Actinomycetota</taxon>
        <taxon>Actinomycetes</taxon>
        <taxon>Propionibacteriales</taxon>
        <taxon>Kribbellaceae</taxon>
        <taxon>Kribbella</taxon>
    </lineage>
</organism>
<dbReference type="GO" id="GO:0016491">
    <property type="term" value="F:oxidoreductase activity"/>
    <property type="evidence" value="ECO:0007669"/>
    <property type="project" value="InterPro"/>
</dbReference>
<reference evidence="1 2" key="1">
    <citation type="submission" date="2019-03" db="EMBL/GenBank/DDBJ databases">
        <title>Draft genome sequences of novel Actinobacteria.</title>
        <authorList>
            <person name="Sahin N."/>
            <person name="Ay H."/>
            <person name="Saygin H."/>
        </authorList>
    </citation>
    <scope>NUCLEOTIDE SEQUENCE [LARGE SCALE GENOMIC DNA]</scope>
    <source>
        <strain evidence="1 2">JCM 30547</strain>
    </source>
</reference>
<accession>A0A4R4PY48</accession>
<dbReference type="AlphaFoldDB" id="A0A4R4PY48"/>
<dbReference type="InterPro" id="IPR012349">
    <property type="entry name" value="Split_barrel_FMN-bd"/>
</dbReference>
<keyword evidence="2" id="KW-1185">Reference proteome</keyword>
<dbReference type="Proteomes" id="UP000295075">
    <property type="component" value="Unassembled WGS sequence"/>
</dbReference>
<dbReference type="Pfam" id="PF04075">
    <property type="entry name" value="F420H2_quin_red"/>
    <property type="match status" value="1"/>
</dbReference>
<dbReference type="EMBL" id="SMKA01000093">
    <property type="protein sequence ID" value="TDC27501.1"/>
    <property type="molecule type" value="Genomic_DNA"/>
</dbReference>
<comment type="caution">
    <text evidence="1">The sequence shown here is derived from an EMBL/GenBank/DDBJ whole genome shotgun (WGS) entry which is preliminary data.</text>
</comment>